<sequence>MSSSKASYMFVALILLVLVLADMDKALGEQIQLRNRKLSRLIPKGWFSANQKKLPAWMKKGQDLMGAIPPPPPSPLCNINDDVCKRKLKKAYDLLKAKSPPSP</sequence>
<dbReference type="HOGENOM" id="CLU_2267505_0_0_1"/>
<dbReference type="Proteomes" id="UP000032141">
    <property type="component" value="Chromosome C3"/>
</dbReference>
<keyword evidence="3" id="KW-1185">Reference proteome</keyword>
<reference evidence="2 3" key="1">
    <citation type="journal article" date="2014" name="Genome Biol.">
        <title>Transcriptome and methylome profiling reveals relics of genome dominance in the mesopolyploid Brassica oleracea.</title>
        <authorList>
            <person name="Parkin I.A."/>
            <person name="Koh C."/>
            <person name="Tang H."/>
            <person name="Robinson S.J."/>
            <person name="Kagale S."/>
            <person name="Clarke W.E."/>
            <person name="Town C.D."/>
            <person name="Nixon J."/>
            <person name="Krishnakumar V."/>
            <person name="Bidwell S.L."/>
            <person name="Denoeud F."/>
            <person name="Belcram H."/>
            <person name="Links M.G."/>
            <person name="Just J."/>
            <person name="Clarke C."/>
            <person name="Bender T."/>
            <person name="Huebert T."/>
            <person name="Mason A.S."/>
            <person name="Pires J.C."/>
            <person name="Barker G."/>
            <person name="Moore J."/>
            <person name="Walley P.G."/>
            <person name="Manoli S."/>
            <person name="Batley J."/>
            <person name="Edwards D."/>
            <person name="Nelson M.N."/>
            <person name="Wang X."/>
            <person name="Paterson A.H."/>
            <person name="King G."/>
            <person name="Bancroft I."/>
            <person name="Chalhoub B."/>
            <person name="Sharpe A.G."/>
        </authorList>
    </citation>
    <scope>NUCLEOTIDE SEQUENCE</scope>
    <source>
        <strain evidence="2 3">cv. TO1000</strain>
    </source>
</reference>
<dbReference type="AlphaFoldDB" id="A0A0D3B9H8"/>
<dbReference type="OrthoDB" id="10346860at2759"/>
<feature type="chain" id="PRO_5002268889" evidence="1">
    <location>
        <begin position="22"/>
        <end position="103"/>
    </location>
</feature>
<dbReference type="SMR" id="A0A0D3B9H8"/>
<keyword evidence="1" id="KW-0732">Signal</keyword>
<dbReference type="Gramene" id="Bo3g055940.1">
    <property type="protein sequence ID" value="Bo3g055940.1"/>
    <property type="gene ID" value="Bo3g055940"/>
</dbReference>
<accession>A0A0D3B9H8</accession>
<evidence type="ECO:0000256" key="1">
    <source>
        <dbReference type="SAM" id="SignalP"/>
    </source>
</evidence>
<evidence type="ECO:0000313" key="2">
    <source>
        <dbReference type="EnsemblPlants" id="Bo3g055940.1"/>
    </source>
</evidence>
<dbReference type="RefSeq" id="XP_013626753.1">
    <property type="nucleotide sequence ID" value="XM_013771299.1"/>
</dbReference>
<dbReference type="KEGG" id="boe:106332805"/>
<reference evidence="2" key="2">
    <citation type="submission" date="2015-03" db="UniProtKB">
        <authorList>
            <consortium name="EnsemblPlants"/>
        </authorList>
    </citation>
    <scope>IDENTIFICATION</scope>
</reference>
<proteinExistence type="predicted"/>
<organism evidence="2 3">
    <name type="scientific">Brassica oleracea var. oleracea</name>
    <dbReference type="NCBI Taxonomy" id="109376"/>
    <lineage>
        <taxon>Eukaryota</taxon>
        <taxon>Viridiplantae</taxon>
        <taxon>Streptophyta</taxon>
        <taxon>Embryophyta</taxon>
        <taxon>Tracheophyta</taxon>
        <taxon>Spermatophyta</taxon>
        <taxon>Magnoliopsida</taxon>
        <taxon>eudicotyledons</taxon>
        <taxon>Gunneridae</taxon>
        <taxon>Pentapetalae</taxon>
        <taxon>rosids</taxon>
        <taxon>malvids</taxon>
        <taxon>Brassicales</taxon>
        <taxon>Brassicaceae</taxon>
        <taxon>Brassiceae</taxon>
        <taxon>Brassica</taxon>
    </lineage>
</organism>
<feature type="signal peptide" evidence="1">
    <location>
        <begin position="1"/>
        <end position="21"/>
    </location>
</feature>
<dbReference type="EnsemblPlants" id="Bo3g055940.1">
    <property type="protein sequence ID" value="Bo3g055940.1"/>
    <property type="gene ID" value="Bo3g055940"/>
</dbReference>
<protein>
    <submittedName>
        <fullName evidence="2">Uncharacterized protein</fullName>
    </submittedName>
</protein>
<evidence type="ECO:0000313" key="3">
    <source>
        <dbReference type="Proteomes" id="UP000032141"/>
    </source>
</evidence>
<name>A0A0D3B9H8_BRAOL</name>
<dbReference type="GeneID" id="106332805"/>